<dbReference type="InterPro" id="IPR029062">
    <property type="entry name" value="Class_I_gatase-like"/>
</dbReference>
<name>A0A2T9WKU6_NANST</name>
<dbReference type="EMBL" id="QEFP02000013">
    <property type="protein sequence ID" value="MCC5447177.1"/>
    <property type="molecule type" value="Genomic_DNA"/>
</dbReference>
<dbReference type="SUPFAM" id="SSF52317">
    <property type="entry name" value="Class I glutamine amidotransferase-like"/>
    <property type="match status" value="1"/>
</dbReference>
<protein>
    <submittedName>
        <fullName evidence="2">Uncharacterized protein</fullName>
    </submittedName>
</protein>
<dbReference type="Gene3D" id="3.40.50.880">
    <property type="match status" value="1"/>
</dbReference>
<gene>
    <name evidence="1" type="ORF">DDW03_002040</name>
    <name evidence="2" type="ORF">DDW03_02420</name>
</gene>
<dbReference type="Proteomes" id="UP000245509">
    <property type="component" value="Unassembled WGS sequence"/>
</dbReference>
<comment type="caution">
    <text evidence="2">The sequence shown here is derived from an EMBL/GenBank/DDBJ whole genome shotgun (WGS) entry which is preliminary data.</text>
</comment>
<dbReference type="CDD" id="cd01653">
    <property type="entry name" value="GATase1"/>
    <property type="match status" value="1"/>
</dbReference>
<dbReference type="EMBL" id="QEFP01000011">
    <property type="protein sequence ID" value="PVU68451.1"/>
    <property type="molecule type" value="Genomic_DNA"/>
</dbReference>
<dbReference type="RefSeq" id="WP_228615401.1">
    <property type="nucleotide sequence ID" value="NZ_QEFP02000013.1"/>
</dbReference>
<evidence type="ECO:0000313" key="1">
    <source>
        <dbReference type="EMBL" id="MCC5447177.1"/>
    </source>
</evidence>
<reference evidence="2" key="1">
    <citation type="journal article" date="2015" name="Appl. Environ. Microbiol.">
        <title>Nanoarchaeota, Their Sulfolobales Host, and Nanoarchaeota Virus Distribution across Yellowstone National Park Hot Springs.</title>
        <authorList>
            <person name="Munson-McGee J.H."/>
            <person name="Field E.K."/>
            <person name="Bateson M."/>
            <person name="Rooney C."/>
            <person name="Stepanauskas R."/>
            <person name="Young M.J."/>
        </authorList>
    </citation>
    <scope>NUCLEOTIDE SEQUENCE [LARGE SCALE GENOMIC DNA]</scope>
    <source>
        <strain evidence="2">SCGC AB-777_F03</strain>
    </source>
</reference>
<dbReference type="PROSITE" id="PS51273">
    <property type="entry name" value="GATASE_TYPE_1"/>
    <property type="match status" value="1"/>
</dbReference>
<evidence type="ECO:0000313" key="2">
    <source>
        <dbReference type="EMBL" id="PVU68451.1"/>
    </source>
</evidence>
<reference evidence="1" key="3">
    <citation type="submission" date="2017-05" db="EMBL/GenBank/DDBJ databases">
        <authorList>
            <person name="Munson-Mcgee J.H."/>
        </authorList>
    </citation>
    <scope>NUCLEOTIDE SEQUENCE</scope>
    <source>
        <strain evidence="1">SCGC AB-777_F03</strain>
    </source>
</reference>
<dbReference type="AlphaFoldDB" id="A0A2T9WKU6"/>
<sequence>MIGIIHTNKEELSKYEFLYPIINILKNLNINYKVFSYKDKINEYFEKIIITGTAIMDFDYLNYIKNFEFIIENNIKTLAICSGSQILTKLLNYDFENKELIGKYYVKVINKDIIIDKDFEAYFLITKIPKIDDKFYIIGKVENIPVLYKYKNIYFSLFHPEVLNKDIIINFLEYI</sequence>
<organism evidence="2">
    <name type="scientific">Nanobsidianus stetteri</name>
    <dbReference type="NCBI Taxonomy" id="1294122"/>
    <lineage>
        <taxon>Archaea</taxon>
        <taxon>Nanobdellota</taxon>
        <taxon>Candidatus Nanoarchaeia</taxon>
        <taxon>Nanoarchaeales</taxon>
        <taxon>Nanopusillaceae</taxon>
        <taxon>Candidatus Nanobsidianus</taxon>
    </lineage>
</organism>
<accession>A0A2T9WKU6</accession>
<proteinExistence type="predicted"/>
<reference evidence="2" key="2">
    <citation type="submission" date="2017-05" db="EMBL/GenBank/DDBJ databases">
        <authorList>
            <person name="Song R."/>
            <person name="Chenine A.L."/>
            <person name="Ruprecht R.M."/>
        </authorList>
    </citation>
    <scope>NUCLEOTIDE SEQUENCE</scope>
    <source>
        <strain evidence="2">SCGC AB-777_F03</strain>
    </source>
</reference>
<reference evidence="1" key="4">
    <citation type="submission" date="2021-11" db="EMBL/GenBank/DDBJ databases">
        <authorList>
            <person name="Munson-Mcgee J."/>
            <person name="Field E."/>
            <person name="Bateson M."/>
            <person name="Rooney C."/>
            <person name="Stepanauskas R."/>
            <person name="Young M."/>
        </authorList>
    </citation>
    <scope>NUCLEOTIDE SEQUENCE</scope>
    <source>
        <strain evidence="1">SCGC AB-777_F03</strain>
    </source>
</reference>